<dbReference type="KEGG" id="lgi:LOTGIDRAFT_166663"/>
<evidence type="ECO:0008006" key="4">
    <source>
        <dbReference type="Google" id="ProtNLM"/>
    </source>
</evidence>
<accession>V3ZWG7</accession>
<reference evidence="2 3" key="1">
    <citation type="journal article" date="2013" name="Nature">
        <title>Insights into bilaterian evolution from three spiralian genomes.</title>
        <authorList>
            <person name="Simakov O."/>
            <person name="Marletaz F."/>
            <person name="Cho S.J."/>
            <person name="Edsinger-Gonzales E."/>
            <person name="Havlak P."/>
            <person name="Hellsten U."/>
            <person name="Kuo D.H."/>
            <person name="Larsson T."/>
            <person name="Lv J."/>
            <person name="Arendt D."/>
            <person name="Savage R."/>
            <person name="Osoegawa K."/>
            <person name="de Jong P."/>
            <person name="Grimwood J."/>
            <person name="Chapman J.A."/>
            <person name="Shapiro H."/>
            <person name="Aerts A."/>
            <person name="Otillar R.P."/>
            <person name="Terry A.Y."/>
            <person name="Boore J.L."/>
            <person name="Grigoriev I.V."/>
            <person name="Lindberg D.R."/>
            <person name="Seaver E.C."/>
            <person name="Weisblat D.A."/>
            <person name="Putnam N.H."/>
            <person name="Rokhsar D.S."/>
        </authorList>
    </citation>
    <scope>NUCLEOTIDE SEQUENCE [LARGE SCALE GENOMIC DNA]</scope>
</reference>
<keyword evidence="3" id="KW-1185">Reference proteome</keyword>
<proteinExistence type="predicted"/>
<gene>
    <name evidence="2" type="ORF">LOTGIDRAFT_166663</name>
</gene>
<dbReference type="Proteomes" id="UP000030746">
    <property type="component" value="Unassembled WGS sequence"/>
</dbReference>
<dbReference type="GeneID" id="20240413"/>
<dbReference type="AlphaFoldDB" id="V3ZWG7"/>
<sequence length="583" mass="66790">MPPGLPPPVSAAPHMGVPPPAPHVNPAFFPPPHSSAPPPGAIENKWSPIPIIWKKIPRLLKSCVCRHCLWGDNFKQFTDKTALKNKTSKPFFIIKATVCLVKNLAKNVGGERANLGKCFLTHLNSIRTVEELTVFAIIGSVLICNRCEAKRETESRETVPYLFYWINQSFEIFNDPASWNAMYHLQDAIDAIWILANFGSASRFCDSNVLYSFHQIIKTASLSEQNQTVEIIWVLCFDSEFEEFIKSHKIVKTMRLKERNDKDLKLLRRLNAVLTILRERYFPRSISLESSEASSTSVARIVYHTNNMDAAQKLYDKLRTENVSAHLNDFGENDPKYFETAVSWMQNCYCLLICVSEFTEIDYDSRTIFYIAQKLHMDIIAVFVNRNIPLMGWVYQELRDKPRFDFIESPFYVQDLSKLLLEKSIRFSRNHGLRNTRSLGSLSGQSKVSMLSDRSDVSRTSFESVGEIGKQSSYDRTSCSGSLDQAPTTNKLPDSSSFENNCLSMPERFKEMKKKDVSQWLTGLQIGINVREFRDVNGPVLWELFTACQTSDPFDEKSYDDMMEQFNLRDDQKVKFTDALLKL</sequence>
<dbReference type="HOGENOM" id="CLU_467933_0_0_1"/>
<dbReference type="CTD" id="20240413"/>
<evidence type="ECO:0000313" key="3">
    <source>
        <dbReference type="Proteomes" id="UP000030746"/>
    </source>
</evidence>
<feature type="compositionally biased region" description="Polar residues" evidence="1">
    <location>
        <begin position="470"/>
        <end position="497"/>
    </location>
</feature>
<dbReference type="RefSeq" id="XP_009062332.1">
    <property type="nucleotide sequence ID" value="XM_009064084.1"/>
</dbReference>
<evidence type="ECO:0000256" key="1">
    <source>
        <dbReference type="SAM" id="MobiDB-lite"/>
    </source>
</evidence>
<evidence type="ECO:0000313" key="2">
    <source>
        <dbReference type="EMBL" id="ESO86935.1"/>
    </source>
</evidence>
<protein>
    <recommendedName>
        <fullName evidence="4">TIR domain-containing protein</fullName>
    </recommendedName>
</protein>
<name>V3ZWG7_LOTGI</name>
<feature type="region of interest" description="Disordered" evidence="1">
    <location>
        <begin position="462"/>
        <end position="497"/>
    </location>
</feature>
<dbReference type="EMBL" id="KB202954">
    <property type="protein sequence ID" value="ESO86935.1"/>
    <property type="molecule type" value="Genomic_DNA"/>
</dbReference>
<organism evidence="2 3">
    <name type="scientific">Lottia gigantea</name>
    <name type="common">Giant owl limpet</name>
    <dbReference type="NCBI Taxonomy" id="225164"/>
    <lineage>
        <taxon>Eukaryota</taxon>
        <taxon>Metazoa</taxon>
        <taxon>Spiralia</taxon>
        <taxon>Lophotrochozoa</taxon>
        <taxon>Mollusca</taxon>
        <taxon>Gastropoda</taxon>
        <taxon>Patellogastropoda</taxon>
        <taxon>Lottioidea</taxon>
        <taxon>Lottiidae</taxon>
        <taxon>Lottia</taxon>
    </lineage>
</organism>